<dbReference type="EMBL" id="SEYY01022716">
    <property type="protein sequence ID" value="KAB7495353.1"/>
    <property type="molecule type" value="Genomic_DNA"/>
</dbReference>
<organism evidence="4 5">
    <name type="scientific">Armadillidium nasatum</name>
    <dbReference type="NCBI Taxonomy" id="96803"/>
    <lineage>
        <taxon>Eukaryota</taxon>
        <taxon>Metazoa</taxon>
        <taxon>Ecdysozoa</taxon>
        <taxon>Arthropoda</taxon>
        <taxon>Crustacea</taxon>
        <taxon>Multicrustacea</taxon>
        <taxon>Malacostraca</taxon>
        <taxon>Eumalacostraca</taxon>
        <taxon>Peracarida</taxon>
        <taxon>Isopoda</taxon>
        <taxon>Oniscidea</taxon>
        <taxon>Crinocheta</taxon>
        <taxon>Armadillidiidae</taxon>
        <taxon>Armadillidium</taxon>
    </lineage>
</organism>
<gene>
    <name evidence="4" type="ORF">Anas_12468</name>
</gene>
<evidence type="ECO:0000313" key="5">
    <source>
        <dbReference type="Proteomes" id="UP000326759"/>
    </source>
</evidence>
<dbReference type="GO" id="GO:0016616">
    <property type="term" value="F:oxidoreductase activity, acting on the CH-OH group of donors, NAD or NADP as acceptor"/>
    <property type="evidence" value="ECO:0007669"/>
    <property type="project" value="UniProtKB-ARBA"/>
</dbReference>
<dbReference type="PANTHER" id="PTHR43115:SF4">
    <property type="entry name" value="DEHYDROGENASE_REDUCTASE SDR FAMILY MEMBER 11"/>
    <property type="match status" value="1"/>
</dbReference>
<keyword evidence="5" id="KW-1185">Reference proteome</keyword>
<dbReference type="PRINTS" id="PR00080">
    <property type="entry name" value="SDRFAMILY"/>
</dbReference>
<sequence>MNNLKEILKLQLFPLHPLRFFSRSQVKRVINHTTLLIIINLFVKYSRKIKSSYILYLRYAAFPIPLSGYLRRNPSAASFLELLNQYEFNVSNECICGSQKSHTMHSMKFLWEYFAGLAHQCLRYTPNQLKIHSIIGPYLCLTLLEILNQRFQLGGDMTLKIEELMDRWIGRVALVTGASSGIGAAIAEILARSGLKVVGAARGVEHVQALSDSLKGAKGSLTPIKCDLTKEDDIRNMFATIKKQFGGVDICINNAGISNGKKLLDSTVEDMHQMTNVNIIALCLCSQLAIASMKERGVDDGHVININSTVGHALVSTSSRFYAATKFAVKAITEGLRQEMREAKSHIRITSVSPGLVSTQFAYRAFKDEKKAKQLYSSIETLKPEDVASSVVHVIISPAHVEINEVLIRPTEQVP</sequence>
<dbReference type="Proteomes" id="UP000326759">
    <property type="component" value="Unassembled WGS sequence"/>
</dbReference>
<evidence type="ECO:0000313" key="4">
    <source>
        <dbReference type="EMBL" id="KAB7495353.1"/>
    </source>
</evidence>
<keyword evidence="2" id="KW-0560">Oxidoreductase</keyword>
<proteinExistence type="inferred from homology"/>
<dbReference type="InterPro" id="IPR036291">
    <property type="entry name" value="NAD(P)-bd_dom_sf"/>
</dbReference>
<evidence type="ECO:0000256" key="3">
    <source>
        <dbReference type="RuleBase" id="RU000363"/>
    </source>
</evidence>
<dbReference type="FunFam" id="3.40.50.720:FF:000047">
    <property type="entry name" value="NADP-dependent L-serine/L-allo-threonine dehydrogenase"/>
    <property type="match status" value="1"/>
</dbReference>
<dbReference type="PRINTS" id="PR00081">
    <property type="entry name" value="GDHRDH"/>
</dbReference>
<comment type="caution">
    <text evidence="4">The sequence shown here is derived from an EMBL/GenBank/DDBJ whole genome shotgun (WGS) entry which is preliminary data.</text>
</comment>
<reference evidence="4 5" key="1">
    <citation type="journal article" date="2019" name="PLoS Biol.">
        <title>Sex chromosomes control vertical transmission of feminizing Wolbachia symbionts in an isopod.</title>
        <authorList>
            <person name="Becking T."/>
            <person name="Chebbi M.A."/>
            <person name="Giraud I."/>
            <person name="Moumen B."/>
            <person name="Laverre T."/>
            <person name="Caubet Y."/>
            <person name="Peccoud J."/>
            <person name="Gilbert C."/>
            <person name="Cordaux R."/>
        </authorList>
    </citation>
    <scope>NUCLEOTIDE SEQUENCE [LARGE SCALE GENOMIC DNA]</scope>
    <source>
        <strain evidence="4">ANa2</strain>
        <tissue evidence="4">Whole body excluding digestive tract and cuticle</tissue>
    </source>
</reference>
<dbReference type="Pfam" id="PF00106">
    <property type="entry name" value="adh_short"/>
    <property type="match status" value="1"/>
</dbReference>
<evidence type="ECO:0000256" key="2">
    <source>
        <dbReference type="ARBA" id="ARBA00023002"/>
    </source>
</evidence>
<dbReference type="Gene3D" id="3.40.50.720">
    <property type="entry name" value="NAD(P)-binding Rossmann-like Domain"/>
    <property type="match status" value="1"/>
</dbReference>
<evidence type="ECO:0000256" key="1">
    <source>
        <dbReference type="ARBA" id="ARBA00006484"/>
    </source>
</evidence>
<dbReference type="OrthoDB" id="1933717at2759"/>
<comment type="similarity">
    <text evidence="1 3">Belongs to the short-chain dehydrogenases/reductases (SDR) family.</text>
</comment>
<dbReference type="AlphaFoldDB" id="A0A5N5SMU1"/>
<protein>
    <submittedName>
        <fullName evidence="4">Dehydrogenase/reductase SDR family member 11</fullName>
    </submittedName>
</protein>
<dbReference type="InterPro" id="IPR002347">
    <property type="entry name" value="SDR_fam"/>
</dbReference>
<accession>A0A5N5SMU1</accession>
<name>A0A5N5SMU1_9CRUS</name>
<dbReference type="SUPFAM" id="SSF51735">
    <property type="entry name" value="NAD(P)-binding Rossmann-fold domains"/>
    <property type="match status" value="1"/>
</dbReference>
<dbReference type="PANTHER" id="PTHR43115">
    <property type="entry name" value="DEHYDROGENASE/REDUCTASE SDR FAMILY MEMBER 11"/>
    <property type="match status" value="1"/>
</dbReference>